<comment type="subcellular location">
    <subcellularLocation>
        <location evidence="1">Nucleus</location>
    </subcellularLocation>
</comment>
<keyword evidence="7" id="KW-0804">Transcription</keyword>
<reference evidence="11" key="1">
    <citation type="submission" date="2025-08" db="UniProtKB">
        <authorList>
            <consortium name="RefSeq"/>
        </authorList>
    </citation>
    <scope>IDENTIFICATION</scope>
    <source>
        <tissue evidence="11">Leaves</tissue>
    </source>
</reference>
<keyword evidence="3" id="KW-0863">Zinc-finger</keyword>
<evidence type="ECO:0000256" key="6">
    <source>
        <dbReference type="ARBA" id="ARBA00023125"/>
    </source>
</evidence>
<dbReference type="GO" id="GO:0006355">
    <property type="term" value="P:regulation of DNA-templated transcription"/>
    <property type="evidence" value="ECO:0007669"/>
    <property type="project" value="UniProtKB-ARBA"/>
</dbReference>
<evidence type="ECO:0000256" key="3">
    <source>
        <dbReference type="ARBA" id="ARBA00022771"/>
    </source>
</evidence>
<dbReference type="PANTHER" id="PTHR46245">
    <property type="entry name" value="B3 DOMAIN-CONTAINING PROTEIN OS07G0563300"/>
    <property type="match status" value="1"/>
</dbReference>
<evidence type="ECO:0000256" key="4">
    <source>
        <dbReference type="ARBA" id="ARBA00022833"/>
    </source>
</evidence>
<dbReference type="Gramene" id="Jr03_19110_p1">
    <property type="protein sequence ID" value="cds.Jr03_19110_p1"/>
    <property type="gene ID" value="Jr03_19110"/>
</dbReference>
<evidence type="ECO:0000256" key="8">
    <source>
        <dbReference type="ARBA" id="ARBA00023242"/>
    </source>
</evidence>
<dbReference type="Gene3D" id="3.30.40.100">
    <property type="match status" value="1"/>
</dbReference>
<dbReference type="Pfam" id="PF25813">
    <property type="entry name" value="zf_VAL1_N"/>
    <property type="match status" value="1"/>
</dbReference>
<dbReference type="InterPro" id="IPR015300">
    <property type="entry name" value="DNA-bd_pseudobarrel_sf"/>
</dbReference>
<organism evidence="10 11">
    <name type="scientific">Juglans regia</name>
    <name type="common">English walnut</name>
    <dbReference type="NCBI Taxonomy" id="51240"/>
    <lineage>
        <taxon>Eukaryota</taxon>
        <taxon>Viridiplantae</taxon>
        <taxon>Streptophyta</taxon>
        <taxon>Embryophyta</taxon>
        <taxon>Tracheophyta</taxon>
        <taxon>Spermatophyta</taxon>
        <taxon>Magnoliopsida</taxon>
        <taxon>eudicotyledons</taxon>
        <taxon>Gunneridae</taxon>
        <taxon>Pentapetalae</taxon>
        <taxon>rosids</taxon>
        <taxon>fabids</taxon>
        <taxon>Fagales</taxon>
        <taxon>Juglandaceae</taxon>
        <taxon>Juglans</taxon>
    </lineage>
</organism>
<evidence type="ECO:0000313" key="10">
    <source>
        <dbReference type="Proteomes" id="UP000235220"/>
    </source>
</evidence>
<dbReference type="InterPro" id="IPR057743">
    <property type="entry name" value="Zfn_VAL1-3_N"/>
</dbReference>
<dbReference type="CDD" id="cd10017">
    <property type="entry name" value="B3_DNA"/>
    <property type="match status" value="1"/>
</dbReference>
<feature type="region of interest" description="Disordered" evidence="9">
    <location>
        <begin position="821"/>
        <end position="886"/>
    </location>
</feature>
<dbReference type="PANTHER" id="PTHR46245:SF10">
    <property type="entry name" value="B3 DOMAIN-CONTAINING TRANSCRIPTION FACTOR VAL3"/>
    <property type="match status" value="1"/>
</dbReference>
<gene>
    <name evidence="11" type="primary">LOC108987489</name>
</gene>
<feature type="compositionally biased region" description="Basic and acidic residues" evidence="9">
    <location>
        <begin position="722"/>
        <end position="732"/>
    </location>
</feature>
<dbReference type="GO" id="GO:0005634">
    <property type="term" value="C:nucleus"/>
    <property type="evidence" value="ECO:0007669"/>
    <property type="project" value="UniProtKB-SubCell"/>
</dbReference>
<keyword evidence="2" id="KW-0479">Metal-binding</keyword>
<keyword evidence="8" id="KW-0539">Nucleus</keyword>
<dbReference type="RefSeq" id="XP_018815960.2">
    <property type="nucleotide sequence ID" value="XM_018960415.2"/>
</dbReference>
<keyword evidence="5" id="KW-0805">Transcription regulation</keyword>
<dbReference type="PROSITE" id="PS50863">
    <property type="entry name" value="B3"/>
    <property type="match status" value="1"/>
</dbReference>
<feature type="region of interest" description="Disordered" evidence="9">
    <location>
        <begin position="222"/>
        <end position="242"/>
    </location>
</feature>
<dbReference type="SMART" id="SM01019">
    <property type="entry name" value="B3"/>
    <property type="match status" value="1"/>
</dbReference>
<dbReference type="GO" id="GO:0008270">
    <property type="term" value="F:zinc ion binding"/>
    <property type="evidence" value="ECO:0007669"/>
    <property type="project" value="UniProtKB-KW"/>
</dbReference>
<dbReference type="Pfam" id="PF02362">
    <property type="entry name" value="B3"/>
    <property type="match status" value="1"/>
</dbReference>
<evidence type="ECO:0000256" key="2">
    <source>
        <dbReference type="ARBA" id="ARBA00022723"/>
    </source>
</evidence>
<protein>
    <submittedName>
        <fullName evidence="11">B3 domain-containing protein Os07g0563300-like</fullName>
    </submittedName>
</protein>
<dbReference type="PROSITE" id="PS51050">
    <property type="entry name" value="ZF_CW"/>
    <property type="match status" value="1"/>
</dbReference>
<dbReference type="Pfam" id="PF07496">
    <property type="entry name" value="zf-CW"/>
    <property type="match status" value="1"/>
</dbReference>
<keyword evidence="10" id="KW-1185">Reference proteome</keyword>
<feature type="region of interest" description="Disordered" evidence="9">
    <location>
        <begin position="717"/>
        <end position="809"/>
    </location>
</feature>
<feature type="compositionally biased region" description="Polar residues" evidence="9">
    <location>
        <begin position="226"/>
        <end position="235"/>
    </location>
</feature>
<feature type="region of interest" description="Disordered" evidence="9">
    <location>
        <begin position="436"/>
        <end position="464"/>
    </location>
</feature>
<proteinExistence type="predicted"/>
<dbReference type="GeneID" id="108987489"/>
<dbReference type="InterPro" id="IPR003340">
    <property type="entry name" value="B3_DNA-bd"/>
</dbReference>
<feature type="compositionally biased region" description="Polar residues" evidence="9">
    <location>
        <begin position="826"/>
        <end position="843"/>
    </location>
</feature>
<dbReference type="STRING" id="51240.A0A2I4E978"/>
<dbReference type="AlphaFoldDB" id="A0A2I4E978"/>
<accession>A0A2I4E978</accession>
<feature type="compositionally biased region" description="Polar residues" evidence="9">
    <location>
        <begin position="439"/>
        <end position="458"/>
    </location>
</feature>
<dbReference type="KEGG" id="jre:108987489"/>
<evidence type="ECO:0000256" key="9">
    <source>
        <dbReference type="SAM" id="MobiDB-lite"/>
    </source>
</evidence>
<name>A0A2I4E978_JUGRE</name>
<keyword evidence="4" id="KW-0862">Zinc</keyword>
<dbReference type="FunFam" id="2.40.330.10:FF:000006">
    <property type="entry name" value="B3 domain-containing transcription repressor VAL1"/>
    <property type="match status" value="1"/>
</dbReference>
<sequence>MSSASSSSQVCYNSDCKELKSEQPRKGWRLRTGEYAELCDRCASVYEEGRFCETFHLTATGWRCCETCGKQVHCGCIVSIHTFTLLDRGGIECMTCARKSVLWTSNPTWPASLCFNSLLPERLKDLSVKNWSQLAGSGPVPWRQAPSLFNSIIPPPPELQSRIPFEVDISSGINKLNSSERLSTSPLEKKKIDYFSERLMNGSLKLGAREMLENGNAGIKCEENHSSGLSQQSSPLKEEPSTPKFGVTLPHLSPNETNGQTGICGTHLGTTPTSLPKQFHGNLQSGVDLSGEAQVRNGKPRIDARGRNHLLSRYWPRFTNQELQQITGDSNSVITPLFEKMLSASDAGRIGRLVLPKKCAEAYFPPISQPEGLPLKVQDAKGKEWVFQFRFWPNNNSRMYVLEGVTPCIQSMQLQAGDIVTFSRLEPEGKLIMGFRKASTAQSSDQDNETSKTGNGVSTHGDAELADPSSWYKVDKSGYIAKEVLGGKSSISRKRKSSTLRPKSKRLRIENEDLIELKLTWEEAQGLLRPPNCVPSVVVIKGFEFEEYEDAPILGKPTIFATTDVGEKIQWVQCEDCFKWRKLPANALLPSKWTCSDSLDPERSICSAAQELTAEQLEDLLPQCNLAATKKIKAAKQDLDNVEALEGLDTLANLAILGEGEPLPASSQATTKHPRHRPGCSCIVCIQPPSGKGPKHKQSCTCNVCLTVKRRFRTLMLRREKKQSEKEGETTRKKLPQQQQTSPEKVQDDDSLPCSNKGNCSPKQIRGANDVSDDETNRGKCSSPFKGKIDLNIQPEREEELSPGSDSGSMIKLLRDAAERFVMQQRLPSSGASGSASTNQSKPSGDGAGGEKLSSLVALSSNHCDADEDSPATLCIKESGSTPATG</sequence>
<dbReference type="Proteomes" id="UP000235220">
    <property type="component" value="Chromosome 3"/>
</dbReference>
<dbReference type="Gene3D" id="2.40.330.10">
    <property type="entry name" value="DNA-binding pseudobarrel domain"/>
    <property type="match status" value="1"/>
</dbReference>
<dbReference type="SUPFAM" id="SSF101936">
    <property type="entry name" value="DNA-binding pseudobarrel domain"/>
    <property type="match status" value="1"/>
</dbReference>
<dbReference type="OrthoDB" id="757982at2759"/>
<feature type="compositionally biased region" description="Polar residues" evidence="9">
    <location>
        <begin position="753"/>
        <end position="762"/>
    </location>
</feature>
<evidence type="ECO:0000256" key="5">
    <source>
        <dbReference type="ARBA" id="ARBA00023015"/>
    </source>
</evidence>
<keyword evidence="6" id="KW-0238">DNA-binding</keyword>
<evidence type="ECO:0000256" key="7">
    <source>
        <dbReference type="ARBA" id="ARBA00023163"/>
    </source>
</evidence>
<evidence type="ECO:0000313" key="11">
    <source>
        <dbReference type="RefSeq" id="XP_018815960.2"/>
    </source>
</evidence>
<evidence type="ECO:0000256" key="1">
    <source>
        <dbReference type="ARBA" id="ARBA00004123"/>
    </source>
</evidence>
<dbReference type="InterPro" id="IPR011124">
    <property type="entry name" value="Znf_CW"/>
</dbReference>
<dbReference type="GO" id="GO:0003677">
    <property type="term" value="F:DNA binding"/>
    <property type="evidence" value="ECO:0007669"/>
    <property type="project" value="UniProtKB-KW"/>
</dbReference>